<dbReference type="STRING" id="1527607.SAMN05428957_101346"/>
<protein>
    <submittedName>
        <fullName evidence="14">Sodium/proton antiporter, CPA1 family</fullName>
    </submittedName>
</protein>
<feature type="transmembrane region" description="Helical" evidence="12">
    <location>
        <begin position="292"/>
        <end position="314"/>
    </location>
</feature>
<feature type="domain" description="Cation/H+ exchanger transmembrane" evidence="13">
    <location>
        <begin position="12"/>
        <end position="406"/>
    </location>
</feature>
<dbReference type="EMBL" id="FNHP01000001">
    <property type="protein sequence ID" value="SDL96842.1"/>
    <property type="molecule type" value="Genomic_DNA"/>
</dbReference>
<evidence type="ECO:0000256" key="11">
    <source>
        <dbReference type="ARBA" id="ARBA00023201"/>
    </source>
</evidence>
<dbReference type="GO" id="GO:0051453">
    <property type="term" value="P:regulation of intracellular pH"/>
    <property type="evidence" value="ECO:0007669"/>
    <property type="project" value="TreeGrafter"/>
</dbReference>
<sequence length="419" mass="43660">MTTFDIAALCLVVTALLAYLNHRFVRLPTAIGVMVIALALSLALVALDAAGIASGLREYEASFVRSVHFSEVLMQGMLSFLLFAGALQVDLSALRRWRWQVAALAIGGTLVSTLVVGAAMWLALPLVGLPLPLLHCLVFGALISPTDPIAVMGILKSAGAPQELELVIAGESLFNDGVGVVLFALLVGVLATGEVPDAAQAGMLLLREAGGGLAFGLILGYIAFRLLKSIDHYQVEVLLTLATVMGGYALASHLHVSGPLAMVISGLMIGNRGRAQAMSDHTQRYIDMFWELLDEILNAVLFVLIGLEVILIAFSPALLAGGALAIAVTLLARWLTVAVPARAGAQALPDGAAHVLAWGGLRGGISVALALSLPLGPLRETLLALTYCVVVFSILVQGLSIGRVVRAVLPAHGADARTG</sequence>
<dbReference type="Gene3D" id="6.10.140.1330">
    <property type="match status" value="1"/>
</dbReference>
<evidence type="ECO:0000256" key="6">
    <source>
        <dbReference type="ARBA" id="ARBA00022692"/>
    </source>
</evidence>
<evidence type="ECO:0000256" key="8">
    <source>
        <dbReference type="ARBA" id="ARBA00023053"/>
    </source>
</evidence>
<feature type="transmembrane region" description="Helical" evidence="12">
    <location>
        <begin position="320"/>
        <end position="343"/>
    </location>
</feature>
<dbReference type="InterPro" id="IPR018422">
    <property type="entry name" value="Cation/H_exchanger_CPA1"/>
</dbReference>
<evidence type="ECO:0000256" key="7">
    <source>
        <dbReference type="ARBA" id="ARBA00022989"/>
    </source>
</evidence>
<evidence type="ECO:0000256" key="12">
    <source>
        <dbReference type="SAM" id="Phobius"/>
    </source>
</evidence>
<feature type="transmembrane region" description="Helical" evidence="12">
    <location>
        <begin position="204"/>
        <end position="227"/>
    </location>
</feature>
<gene>
    <name evidence="14" type="ORF">SAMN05428957_101346</name>
</gene>
<evidence type="ECO:0000256" key="9">
    <source>
        <dbReference type="ARBA" id="ARBA00023065"/>
    </source>
</evidence>
<feature type="transmembrane region" description="Helical" evidence="12">
    <location>
        <begin position="247"/>
        <end position="271"/>
    </location>
</feature>
<feature type="transmembrane region" description="Helical" evidence="12">
    <location>
        <begin position="382"/>
        <end position="402"/>
    </location>
</feature>
<keyword evidence="5" id="KW-1003">Cell membrane</keyword>
<feature type="transmembrane region" description="Helical" evidence="12">
    <location>
        <begin position="72"/>
        <end position="89"/>
    </location>
</feature>
<evidence type="ECO:0000256" key="4">
    <source>
        <dbReference type="ARBA" id="ARBA00022449"/>
    </source>
</evidence>
<dbReference type="Proteomes" id="UP000198552">
    <property type="component" value="Unassembled WGS sequence"/>
</dbReference>
<organism evidence="14 15">
    <name type="scientific">Oryzisolibacter propanilivorax</name>
    <dbReference type="NCBI Taxonomy" id="1527607"/>
    <lineage>
        <taxon>Bacteria</taxon>
        <taxon>Pseudomonadati</taxon>
        <taxon>Pseudomonadota</taxon>
        <taxon>Betaproteobacteria</taxon>
        <taxon>Burkholderiales</taxon>
        <taxon>Comamonadaceae</taxon>
        <taxon>Oryzisolibacter</taxon>
    </lineage>
</organism>
<dbReference type="RefSeq" id="WP_091565915.1">
    <property type="nucleotide sequence ID" value="NZ_FNHP01000001.1"/>
</dbReference>
<evidence type="ECO:0000259" key="13">
    <source>
        <dbReference type="Pfam" id="PF00999"/>
    </source>
</evidence>
<evidence type="ECO:0000256" key="2">
    <source>
        <dbReference type="ARBA" id="ARBA00007367"/>
    </source>
</evidence>
<keyword evidence="10 12" id="KW-0472">Membrane</keyword>
<proteinExistence type="inferred from homology"/>
<dbReference type="GO" id="GO:0015385">
    <property type="term" value="F:sodium:proton antiporter activity"/>
    <property type="evidence" value="ECO:0007669"/>
    <property type="project" value="InterPro"/>
</dbReference>
<keyword evidence="4" id="KW-0050">Antiport</keyword>
<feature type="transmembrane region" description="Helical" evidence="12">
    <location>
        <begin position="173"/>
        <end position="192"/>
    </location>
</feature>
<evidence type="ECO:0000256" key="10">
    <source>
        <dbReference type="ARBA" id="ARBA00023136"/>
    </source>
</evidence>
<dbReference type="GO" id="GO:0098719">
    <property type="term" value="P:sodium ion import across plasma membrane"/>
    <property type="evidence" value="ECO:0007669"/>
    <property type="project" value="TreeGrafter"/>
</dbReference>
<feature type="transmembrane region" description="Helical" evidence="12">
    <location>
        <begin position="6"/>
        <end position="22"/>
    </location>
</feature>
<name>A0A1G9PDA7_9BURK</name>
<dbReference type="PANTHER" id="PTHR10110:SF195">
    <property type="entry name" value="NA(+)_H(+) ANTIPORTER NHAS2"/>
    <property type="match status" value="1"/>
</dbReference>
<evidence type="ECO:0000256" key="5">
    <source>
        <dbReference type="ARBA" id="ARBA00022475"/>
    </source>
</evidence>
<evidence type="ECO:0000256" key="1">
    <source>
        <dbReference type="ARBA" id="ARBA00004651"/>
    </source>
</evidence>
<dbReference type="GO" id="GO:0005886">
    <property type="term" value="C:plasma membrane"/>
    <property type="evidence" value="ECO:0007669"/>
    <property type="project" value="UniProtKB-SubCell"/>
</dbReference>
<evidence type="ECO:0000256" key="3">
    <source>
        <dbReference type="ARBA" id="ARBA00022448"/>
    </source>
</evidence>
<keyword evidence="3" id="KW-0813">Transport</keyword>
<dbReference type="InterPro" id="IPR006153">
    <property type="entry name" value="Cation/H_exchanger_TM"/>
</dbReference>
<dbReference type="Pfam" id="PF00999">
    <property type="entry name" value="Na_H_Exchanger"/>
    <property type="match status" value="1"/>
</dbReference>
<feature type="transmembrane region" description="Helical" evidence="12">
    <location>
        <begin position="101"/>
        <end position="124"/>
    </location>
</feature>
<feature type="transmembrane region" description="Helical" evidence="12">
    <location>
        <begin position="29"/>
        <end position="52"/>
    </location>
</feature>
<keyword evidence="7 12" id="KW-1133">Transmembrane helix</keyword>
<keyword evidence="9" id="KW-0406">Ion transport</keyword>
<evidence type="ECO:0000313" key="14">
    <source>
        <dbReference type="EMBL" id="SDL96842.1"/>
    </source>
</evidence>
<dbReference type="OrthoDB" id="9809206at2"/>
<dbReference type="AlphaFoldDB" id="A0A1G9PDA7"/>
<keyword evidence="8" id="KW-0915">Sodium</keyword>
<accession>A0A1G9PDA7</accession>
<comment type="similarity">
    <text evidence="2">Belongs to the monovalent cation:proton antiporter 1 (CPA1) transporter (TC 2.A.36) family.</text>
</comment>
<feature type="transmembrane region" description="Helical" evidence="12">
    <location>
        <begin position="355"/>
        <end position="376"/>
    </location>
</feature>
<dbReference type="PANTHER" id="PTHR10110">
    <property type="entry name" value="SODIUM/HYDROGEN EXCHANGER"/>
    <property type="match status" value="1"/>
</dbReference>
<keyword evidence="15" id="KW-1185">Reference proteome</keyword>
<comment type="subcellular location">
    <subcellularLocation>
        <location evidence="1">Cell membrane</location>
        <topology evidence="1">Multi-pass membrane protein</topology>
    </subcellularLocation>
</comment>
<keyword evidence="11" id="KW-0739">Sodium transport</keyword>
<reference evidence="15" key="1">
    <citation type="submission" date="2016-10" db="EMBL/GenBank/DDBJ databases">
        <authorList>
            <person name="Varghese N."/>
            <person name="Submissions S."/>
        </authorList>
    </citation>
    <scope>NUCLEOTIDE SEQUENCE [LARGE SCALE GENOMIC DNA]</scope>
    <source>
        <strain evidence="15">EPL6</strain>
    </source>
</reference>
<keyword evidence="6 12" id="KW-0812">Transmembrane</keyword>
<evidence type="ECO:0000313" key="15">
    <source>
        <dbReference type="Proteomes" id="UP000198552"/>
    </source>
</evidence>
<dbReference type="GO" id="GO:0015386">
    <property type="term" value="F:potassium:proton antiporter activity"/>
    <property type="evidence" value="ECO:0007669"/>
    <property type="project" value="TreeGrafter"/>
</dbReference>